<organism evidence="1 2">
    <name type="scientific">uncultured phage cr6_1</name>
    <dbReference type="NCBI Taxonomy" id="2772085"/>
    <lineage>
        <taxon>Viruses</taxon>
        <taxon>Duplodnaviria</taxon>
        <taxon>Heunggongvirae</taxon>
        <taxon>Uroviricota</taxon>
        <taxon>Caudoviricetes</taxon>
        <taxon>Crassvirales</taxon>
        <taxon>Suoliviridae</taxon>
        <taxon>Bearivirinae</taxon>
        <taxon>Afonbuvirus</taxon>
        <taxon>Afonbuvirus faecalis</taxon>
    </lineage>
</organism>
<evidence type="ECO:0000313" key="1">
    <source>
        <dbReference type="EMBL" id="QOR57207.1"/>
    </source>
</evidence>
<protein>
    <submittedName>
        <fullName evidence="1">Uncharacterized protein</fullName>
    </submittedName>
</protein>
<proteinExistence type="predicted"/>
<accession>A0A7M1RRY4</accession>
<dbReference type="Proteomes" id="UP000593734">
    <property type="component" value="Segment"/>
</dbReference>
<dbReference type="KEGG" id="vg:65131139"/>
<dbReference type="RefSeq" id="YP_010112659.1">
    <property type="nucleotide sequence ID" value="NC_055894.1"/>
</dbReference>
<dbReference type="GeneID" id="65131139"/>
<evidence type="ECO:0000313" key="2">
    <source>
        <dbReference type="Proteomes" id="UP000593734"/>
    </source>
</evidence>
<name>A0A7M1RRY4_9CAUD</name>
<keyword evidence="2" id="KW-1185">Reference proteome</keyword>
<dbReference type="EMBL" id="MT774401">
    <property type="protein sequence ID" value="QOR57207.1"/>
    <property type="molecule type" value="Genomic_DNA"/>
</dbReference>
<sequence>MNNKINNKHFYMIFDNGHIVHVENRSNRLVRYFRHLFNLRSNLKLTSFVPKKPYSNKEIKKLSDILYRNHDLDESDIIVIINSIRPNTIRESLTELETSEYYINATAKKDINLLKSGK</sequence>
<reference evidence="1 2" key="1">
    <citation type="submission" date="2020-07" db="EMBL/GenBank/DDBJ databases">
        <title>Taxonomic proposal: Crassvirales, a new order of highly abundant and diverse bacterial viruses.</title>
        <authorList>
            <person name="Shkoporov A.N."/>
            <person name="Stockdale S.R."/>
            <person name="Guerin E."/>
            <person name="Ross R.P."/>
            <person name="Hill C."/>
        </authorList>
    </citation>
    <scope>NUCLEOTIDE SEQUENCE [LARGE SCALE GENOMIC DNA]</scope>
</reference>